<dbReference type="AlphaFoldDB" id="A0A8H4VRS4"/>
<evidence type="ECO:0000313" key="2">
    <source>
        <dbReference type="EMBL" id="KAF4620441.1"/>
    </source>
</evidence>
<gene>
    <name evidence="2" type="ORF">D9613_000245</name>
</gene>
<dbReference type="CDD" id="cd11296">
    <property type="entry name" value="O-FucT_like"/>
    <property type="match status" value="1"/>
</dbReference>
<comment type="caution">
    <text evidence="2">The sequence shown here is derived from an EMBL/GenBank/DDBJ whole genome shotgun (WGS) entry which is preliminary data.</text>
</comment>
<dbReference type="Gene3D" id="3.40.50.11350">
    <property type="match status" value="1"/>
</dbReference>
<evidence type="ECO:0000256" key="1">
    <source>
        <dbReference type="SAM" id="Phobius"/>
    </source>
</evidence>
<keyword evidence="1" id="KW-0472">Membrane</keyword>
<reference evidence="2 3" key="1">
    <citation type="submission" date="2019-12" db="EMBL/GenBank/DDBJ databases">
        <authorList>
            <person name="Floudas D."/>
            <person name="Bentzer J."/>
            <person name="Ahren D."/>
            <person name="Johansson T."/>
            <person name="Persson P."/>
            <person name="Tunlid A."/>
        </authorList>
    </citation>
    <scope>NUCLEOTIDE SEQUENCE [LARGE SCALE GENOMIC DNA]</scope>
    <source>
        <strain evidence="2 3">CBS 102.39</strain>
    </source>
</reference>
<evidence type="ECO:0000313" key="3">
    <source>
        <dbReference type="Proteomes" id="UP000521872"/>
    </source>
</evidence>
<keyword evidence="3" id="KW-1185">Reference proteome</keyword>
<protein>
    <submittedName>
        <fullName evidence="2">Uncharacterized protein</fullName>
    </submittedName>
</protein>
<name>A0A8H4VRS4_9AGAR</name>
<dbReference type="EMBL" id="JAACJL010000015">
    <property type="protein sequence ID" value="KAF4620441.1"/>
    <property type="molecule type" value="Genomic_DNA"/>
</dbReference>
<dbReference type="Proteomes" id="UP000521872">
    <property type="component" value="Unassembled WGS sequence"/>
</dbReference>
<proteinExistence type="predicted"/>
<keyword evidence="1" id="KW-0812">Transmembrane</keyword>
<keyword evidence="1" id="KW-1133">Transmembrane helix</keyword>
<feature type="transmembrane region" description="Helical" evidence="1">
    <location>
        <begin position="12"/>
        <end position="31"/>
    </location>
</feature>
<organism evidence="2 3">
    <name type="scientific">Agrocybe pediades</name>
    <dbReference type="NCBI Taxonomy" id="84607"/>
    <lineage>
        <taxon>Eukaryota</taxon>
        <taxon>Fungi</taxon>
        <taxon>Dikarya</taxon>
        <taxon>Basidiomycota</taxon>
        <taxon>Agaricomycotina</taxon>
        <taxon>Agaricomycetes</taxon>
        <taxon>Agaricomycetidae</taxon>
        <taxon>Agaricales</taxon>
        <taxon>Agaricineae</taxon>
        <taxon>Strophariaceae</taxon>
        <taxon>Agrocybe</taxon>
    </lineage>
</organism>
<sequence>MPATFFINWRIVRPLLFICFLVTISLYYVYYTFKPPTALYNDLFVSETQASKDLIHNERGNRYVKFNQLQGAGFNNQAQEILLYHHLALQTSRVYVYQPLIWRPRGETAGVPLSAFLPGVTDNSVSDSVFDEVCPPEEVVHVKLRANDLDQWNHAKTILNQKDRCIVVDDRIFNWAFLESAGTHTIWPSFQKYLGIHYKWSDIILDITNRTQTQLQLKPAGEPYMALHLRRGDFEGHCEYLADSRKGFTTWATLPVLQPAVFPPALDTYNHSSVVEHCYPTLYRILDAVSAQARRKPHLRTLHIIHDGAWDHPTVYLQFYKLAEALKNEGWAKDQDWPSGPMLRITQSAHTPIARGERDFAVCVDVEMARRAEVFIGNPYSSLSTQVAALRLGDGGQVEDITFV</sequence>
<accession>A0A8H4VRS4</accession>